<geneLocation type="plasmid" evidence="3 4">
    <name>pCadTS8_2</name>
</geneLocation>
<dbReference type="InterPro" id="IPR041443">
    <property type="entry name" value="Exop_C"/>
</dbReference>
<keyword evidence="3" id="KW-0614">Plasmid</keyword>
<feature type="domain" description="ExoP galactose-binding-like" evidence="2">
    <location>
        <begin position="44"/>
        <end position="211"/>
    </location>
</feature>
<feature type="signal peptide" evidence="1">
    <location>
        <begin position="1"/>
        <end position="29"/>
    </location>
</feature>
<dbReference type="Pfam" id="PF18559">
    <property type="entry name" value="Exop_C"/>
    <property type="match status" value="1"/>
</dbReference>
<evidence type="ECO:0000256" key="1">
    <source>
        <dbReference type="SAM" id="SignalP"/>
    </source>
</evidence>
<keyword evidence="4" id="KW-1185">Reference proteome</keyword>
<evidence type="ECO:0000313" key="4">
    <source>
        <dbReference type="Proteomes" id="UP001163726"/>
    </source>
</evidence>
<sequence>MKSSISQLISFVKYLSALSLLSLSYFASAADPVSTYIHQGKAVSPWKLQVGNGLNWSIPVKNQTGETERANLTVKPAKKSTKGDALNVKWLGREVKNQWGGNLLNDSSLTINKNKVDISSVEDLAAINFDMRVLRKPNKVTSLTLRCKYTNKCEGKIVLNKLLDQMPEDEWSQLTLPLNCFNPDGEFDFSQLTDIIISTQGKLEFDLARVDLVALPKGHKGCKK</sequence>
<gene>
    <name evidence="3" type="ORF">OLW01_17620</name>
</gene>
<keyword evidence="1" id="KW-0732">Signal</keyword>
<proteinExistence type="predicted"/>
<organism evidence="3 4">
    <name type="scientific">Catenovulum adriaticum</name>
    <dbReference type="NCBI Taxonomy" id="2984846"/>
    <lineage>
        <taxon>Bacteria</taxon>
        <taxon>Pseudomonadati</taxon>
        <taxon>Pseudomonadota</taxon>
        <taxon>Gammaproteobacteria</taxon>
        <taxon>Alteromonadales</taxon>
        <taxon>Alteromonadaceae</taxon>
        <taxon>Catenovulum</taxon>
    </lineage>
</organism>
<name>A0ABY7AUA2_9ALTE</name>
<dbReference type="GO" id="GO:0016787">
    <property type="term" value="F:hydrolase activity"/>
    <property type="evidence" value="ECO:0007669"/>
    <property type="project" value="UniProtKB-KW"/>
</dbReference>
<dbReference type="RefSeq" id="WP_268076817.1">
    <property type="nucleotide sequence ID" value="NZ_CP109967.1"/>
</dbReference>
<protein>
    <submittedName>
        <fullName evidence="3">Glycoside hydrolase</fullName>
    </submittedName>
</protein>
<dbReference type="EMBL" id="CP109967">
    <property type="protein sequence ID" value="WAJ72100.1"/>
    <property type="molecule type" value="Genomic_DNA"/>
</dbReference>
<keyword evidence="3" id="KW-0378">Hydrolase</keyword>
<evidence type="ECO:0000259" key="2">
    <source>
        <dbReference type="Pfam" id="PF18559"/>
    </source>
</evidence>
<accession>A0ABY7AUA2</accession>
<dbReference type="Gene3D" id="2.60.120.430">
    <property type="entry name" value="Galactose-binding lectin"/>
    <property type="match status" value="1"/>
</dbReference>
<dbReference type="Proteomes" id="UP001163726">
    <property type="component" value="Plasmid pCadTS8_2"/>
</dbReference>
<feature type="chain" id="PRO_5046250961" evidence="1">
    <location>
        <begin position="30"/>
        <end position="224"/>
    </location>
</feature>
<evidence type="ECO:0000313" key="3">
    <source>
        <dbReference type="EMBL" id="WAJ72100.1"/>
    </source>
</evidence>
<reference evidence="3" key="1">
    <citation type="submission" date="2022-10" db="EMBL/GenBank/DDBJ databases">
        <title>Catenovulum adriacola sp. nov. isolated in the Harbour of Susak.</title>
        <authorList>
            <person name="Schoch T."/>
            <person name="Reich S.J."/>
            <person name="Stoeferle S."/>
            <person name="Flaiz M."/>
            <person name="Kazda M."/>
            <person name="Riedel C.U."/>
            <person name="Duerre P."/>
        </authorList>
    </citation>
    <scope>NUCLEOTIDE SEQUENCE</scope>
    <source>
        <strain evidence="3">TS8</strain>
        <plasmid evidence="3">pCadTS8_2</plasmid>
    </source>
</reference>